<dbReference type="GO" id="GO:0006412">
    <property type="term" value="P:translation"/>
    <property type="evidence" value="ECO:0007669"/>
    <property type="project" value="TreeGrafter"/>
</dbReference>
<keyword evidence="3" id="KW-0809">Transit peptide</keyword>
<evidence type="ECO:0000256" key="5">
    <source>
        <dbReference type="ARBA" id="ARBA00023128"/>
    </source>
</evidence>
<accession>A0A1S3JNT3</accession>
<evidence type="ECO:0000256" key="4">
    <source>
        <dbReference type="ARBA" id="ARBA00022980"/>
    </source>
</evidence>
<feature type="region of interest" description="Disordered" evidence="9">
    <location>
        <begin position="42"/>
        <end position="66"/>
    </location>
</feature>
<dbReference type="InParanoid" id="A0A1S3JNT3"/>
<sequence>MSWLTAAVRQASRLVPFSGTASNTKYILGRFTAPCVTCVQHKSDTPTDRTSSQWTAADRSTDLYEPPSPYKLPHPIRYGYNKKIFDRGLLPRLKNDENPLPIPKKRPKDLWEPKRALFGQNDYIDILGDGSVHPTDTLRGPWWLRGWRGNEMRRIIRRLNLTGAKLRYYRPTKYKQLKKRLKFLYKRHNVGRRRGGGLH</sequence>
<evidence type="ECO:0000313" key="11">
    <source>
        <dbReference type="RefSeq" id="XP_013412012.1"/>
    </source>
</evidence>
<keyword evidence="10" id="KW-1185">Reference proteome</keyword>
<reference evidence="11" key="2">
    <citation type="submission" date="2025-08" db="UniProtKB">
        <authorList>
            <consortium name="RefSeq"/>
        </authorList>
    </citation>
    <scope>IDENTIFICATION</scope>
</reference>
<dbReference type="GeneID" id="106174849"/>
<organism evidence="10 11">
    <name type="scientific">Lingula anatina</name>
    <name type="common">Brachiopod</name>
    <name type="synonym">Lingula unguis</name>
    <dbReference type="NCBI Taxonomy" id="7574"/>
    <lineage>
        <taxon>Eukaryota</taxon>
        <taxon>Metazoa</taxon>
        <taxon>Spiralia</taxon>
        <taxon>Lophotrochozoa</taxon>
        <taxon>Brachiopoda</taxon>
        <taxon>Linguliformea</taxon>
        <taxon>Lingulata</taxon>
        <taxon>Lingulida</taxon>
        <taxon>Linguloidea</taxon>
        <taxon>Lingulidae</taxon>
        <taxon>Lingula</taxon>
    </lineage>
</organism>
<evidence type="ECO:0000313" key="10">
    <source>
        <dbReference type="Proteomes" id="UP000085678"/>
    </source>
</evidence>
<reference evidence="11" key="1">
    <citation type="journal article" date="2015" name="Nat. Commun.">
        <title>The Lingula genome provides insights into brachiopod evolution and the origin of phosphate biomineralization.</title>
        <authorList>
            <person name="Luo Y.J."/>
            <person name="Takeuchi T."/>
            <person name="Koyanagi R."/>
            <person name="Yamada L."/>
            <person name="Kanda M."/>
            <person name="Khalturina M."/>
            <person name="Fujie M."/>
            <person name="Yamasaki S.I."/>
            <person name="Endo K."/>
            <person name="Satoh N."/>
        </authorList>
    </citation>
    <scope>NUCLEOTIDE SEQUENCE</scope>
</reference>
<keyword evidence="5" id="KW-0496">Mitochondrion</keyword>
<evidence type="ECO:0000256" key="1">
    <source>
        <dbReference type="ARBA" id="ARBA00004173"/>
    </source>
</evidence>
<gene>
    <name evidence="11" type="primary">LOC106174849</name>
</gene>
<comment type="subcellular location">
    <subcellularLocation>
        <location evidence="1">Mitochondrion</location>
    </subcellularLocation>
</comment>
<dbReference type="PANTHER" id="PTHR13409:SF0">
    <property type="entry name" value="LARGE RIBOSOMAL SUBUNIT PROTEIN ML51"/>
    <property type="match status" value="1"/>
</dbReference>
<evidence type="ECO:0000256" key="7">
    <source>
        <dbReference type="ARBA" id="ARBA00035182"/>
    </source>
</evidence>
<evidence type="ECO:0000256" key="9">
    <source>
        <dbReference type="SAM" id="MobiDB-lite"/>
    </source>
</evidence>
<evidence type="ECO:0000256" key="8">
    <source>
        <dbReference type="ARBA" id="ARBA00035419"/>
    </source>
</evidence>
<keyword evidence="6" id="KW-0687">Ribonucleoprotein</keyword>
<evidence type="ECO:0000256" key="6">
    <source>
        <dbReference type="ARBA" id="ARBA00023274"/>
    </source>
</evidence>
<dbReference type="FunCoup" id="A0A1S3JNT3">
    <property type="interactions" value="217"/>
</dbReference>
<evidence type="ECO:0000256" key="3">
    <source>
        <dbReference type="ARBA" id="ARBA00022946"/>
    </source>
</evidence>
<comment type="similarity">
    <text evidence="2">Belongs to the mitochondrion-specific ribosomal protein mL51 family.</text>
</comment>
<dbReference type="Proteomes" id="UP000085678">
    <property type="component" value="Unplaced"/>
</dbReference>
<dbReference type="InterPro" id="IPR019373">
    <property type="entry name" value="Ribosomal_mL51"/>
</dbReference>
<dbReference type="STRING" id="7574.A0A1S3JNT3"/>
<dbReference type="GO" id="GO:0005762">
    <property type="term" value="C:mitochondrial large ribosomal subunit"/>
    <property type="evidence" value="ECO:0007669"/>
    <property type="project" value="TreeGrafter"/>
</dbReference>
<dbReference type="Pfam" id="PF10244">
    <property type="entry name" value="MRP-L51"/>
    <property type="match status" value="1"/>
</dbReference>
<dbReference type="OrthoDB" id="10059330at2759"/>
<name>A0A1S3JNT3_LINAN</name>
<dbReference type="PANTHER" id="PTHR13409">
    <property type="entry name" value="MITOCHONDRIAL 39S RIBOSOMAL PROTEIN L51"/>
    <property type="match status" value="1"/>
</dbReference>
<protein>
    <recommendedName>
        <fullName evidence="7">Large ribosomal subunit protein mL51</fullName>
    </recommendedName>
    <alternativeName>
        <fullName evidence="8">39S ribosomal protein L51, mitochondrial</fullName>
    </alternativeName>
</protein>
<dbReference type="AlphaFoldDB" id="A0A1S3JNT3"/>
<dbReference type="RefSeq" id="XP_013412012.1">
    <property type="nucleotide sequence ID" value="XM_013556558.1"/>
</dbReference>
<dbReference type="GO" id="GO:0003735">
    <property type="term" value="F:structural constituent of ribosome"/>
    <property type="evidence" value="ECO:0007669"/>
    <property type="project" value="InterPro"/>
</dbReference>
<evidence type="ECO:0000256" key="2">
    <source>
        <dbReference type="ARBA" id="ARBA00010972"/>
    </source>
</evidence>
<keyword evidence="4 11" id="KW-0689">Ribosomal protein</keyword>
<proteinExistence type="inferred from homology"/>
<dbReference type="KEGG" id="lak:106174849"/>